<name>A0A8T0W4Y0_PANVG</name>
<evidence type="ECO:0000313" key="2">
    <source>
        <dbReference type="Proteomes" id="UP000823388"/>
    </source>
</evidence>
<dbReference type="AlphaFoldDB" id="A0A8T0W4Y0"/>
<sequence>MKHSAKQIREGTYGIGSGLLDKGTADHVKPYLCKLMETAESLEKVSAECFVAWEGDMEPPDLEEYFYSEDHFFEDGRLQIDSEWCEEHGVDYEEILDRCMN</sequence>
<dbReference type="EMBL" id="CM029039">
    <property type="protein sequence ID" value="KAG2642418.1"/>
    <property type="molecule type" value="Genomic_DNA"/>
</dbReference>
<evidence type="ECO:0000313" key="1">
    <source>
        <dbReference type="EMBL" id="KAG2642418.1"/>
    </source>
</evidence>
<accession>A0A8T0W4Y0</accession>
<gene>
    <name evidence="1" type="ORF">PVAP13_2KG273888</name>
</gene>
<organism evidence="1 2">
    <name type="scientific">Panicum virgatum</name>
    <name type="common">Blackwell switchgrass</name>
    <dbReference type="NCBI Taxonomy" id="38727"/>
    <lineage>
        <taxon>Eukaryota</taxon>
        <taxon>Viridiplantae</taxon>
        <taxon>Streptophyta</taxon>
        <taxon>Embryophyta</taxon>
        <taxon>Tracheophyta</taxon>
        <taxon>Spermatophyta</taxon>
        <taxon>Magnoliopsida</taxon>
        <taxon>Liliopsida</taxon>
        <taxon>Poales</taxon>
        <taxon>Poaceae</taxon>
        <taxon>PACMAD clade</taxon>
        <taxon>Panicoideae</taxon>
        <taxon>Panicodae</taxon>
        <taxon>Paniceae</taxon>
        <taxon>Panicinae</taxon>
        <taxon>Panicum</taxon>
        <taxon>Panicum sect. Hiantes</taxon>
    </lineage>
</organism>
<reference evidence="1" key="1">
    <citation type="submission" date="2020-05" db="EMBL/GenBank/DDBJ databases">
        <title>WGS assembly of Panicum virgatum.</title>
        <authorList>
            <person name="Lovell J.T."/>
            <person name="Jenkins J."/>
            <person name="Shu S."/>
            <person name="Juenger T.E."/>
            <person name="Schmutz J."/>
        </authorList>
    </citation>
    <scope>NUCLEOTIDE SEQUENCE</scope>
    <source>
        <strain evidence="1">AP13</strain>
    </source>
</reference>
<comment type="caution">
    <text evidence="1">The sequence shown here is derived from an EMBL/GenBank/DDBJ whole genome shotgun (WGS) entry which is preliminary data.</text>
</comment>
<dbReference type="Proteomes" id="UP000823388">
    <property type="component" value="Chromosome 2K"/>
</dbReference>
<keyword evidence="2" id="KW-1185">Reference proteome</keyword>
<proteinExistence type="predicted"/>
<protein>
    <submittedName>
        <fullName evidence="1">Uncharacterized protein</fullName>
    </submittedName>
</protein>